<gene>
    <name evidence="4" type="ORF">CG716_20640</name>
</gene>
<reference evidence="4 5" key="1">
    <citation type="submission" date="2017-07" db="EMBL/GenBank/DDBJ databases">
        <title>The new phylogeny of genus Mycobacterium.</title>
        <authorList>
            <person name="Tortoli E."/>
            <person name="Trovato A."/>
            <person name="Cirillo D.M."/>
        </authorList>
    </citation>
    <scope>NUCLEOTIDE SEQUENCE [LARGE SCALE GENOMIC DNA]</scope>
    <source>
        <strain evidence="4 5">ATCC 33027</strain>
    </source>
</reference>
<evidence type="ECO:0000256" key="2">
    <source>
        <dbReference type="SAM" id="Phobius"/>
    </source>
</evidence>
<accession>A0A255DBW1</accession>
<feature type="transmembrane region" description="Helical" evidence="2">
    <location>
        <begin position="40"/>
        <end position="59"/>
    </location>
</feature>
<dbReference type="EMBL" id="NOZR01000019">
    <property type="protein sequence ID" value="OYN76918.1"/>
    <property type="molecule type" value="Genomic_DNA"/>
</dbReference>
<dbReference type="InterPro" id="IPR018649">
    <property type="entry name" value="SHOCT"/>
</dbReference>
<dbReference type="AlphaFoldDB" id="A0A255DBW1"/>
<name>A0A255DBW1_9MYCO</name>
<keyword evidence="2" id="KW-0812">Transmembrane</keyword>
<sequence length="285" mass="30848">MLGRYLKAQLTVLLFGGLVGPIFLIVYFALGPFARPYIGWMFWVGLLITAGDVLAALWLTNAGVKSAARHDELSQRGVLVLAQITGISDTSWFVNDQQMIKVNLHFEVPGYQGFDTQETMASSPTRMQILNAHKLVALVEPGTQKYEIDWNASALIAGVVPAQFTLAEDGKTYDLRGQARPLMEIMQILRANGVPMNGSIDIRSNPAVRQQVMDVVRRAAASGQSAASAPAAAPPPPPAPPAYVPPPAPQVSTAQRLQELETLRATGTITDAEYATKRQQILSDL</sequence>
<feature type="domain" description="SHOCT" evidence="3">
    <location>
        <begin position="256"/>
        <end position="282"/>
    </location>
</feature>
<evidence type="ECO:0000313" key="5">
    <source>
        <dbReference type="Proteomes" id="UP000216063"/>
    </source>
</evidence>
<feature type="compositionally biased region" description="Pro residues" evidence="1">
    <location>
        <begin position="232"/>
        <end position="249"/>
    </location>
</feature>
<dbReference type="OrthoDB" id="3748257at2"/>
<protein>
    <recommendedName>
        <fullName evidence="3">SHOCT domain-containing protein</fullName>
    </recommendedName>
</protein>
<evidence type="ECO:0000313" key="4">
    <source>
        <dbReference type="EMBL" id="OYN76918.1"/>
    </source>
</evidence>
<feature type="region of interest" description="Disordered" evidence="1">
    <location>
        <begin position="219"/>
        <end position="254"/>
    </location>
</feature>
<keyword evidence="2" id="KW-1133">Transmembrane helix</keyword>
<organism evidence="4 5">
    <name type="scientific">Mycolicibacterium sphagni</name>
    <dbReference type="NCBI Taxonomy" id="1786"/>
    <lineage>
        <taxon>Bacteria</taxon>
        <taxon>Bacillati</taxon>
        <taxon>Actinomycetota</taxon>
        <taxon>Actinomycetes</taxon>
        <taxon>Mycobacteriales</taxon>
        <taxon>Mycobacteriaceae</taxon>
        <taxon>Mycolicibacterium</taxon>
    </lineage>
</organism>
<comment type="caution">
    <text evidence="4">The sequence shown here is derived from an EMBL/GenBank/DDBJ whole genome shotgun (WGS) entry which is preliminary data.</text>
</comment>
<evidence type="ECO:0000256" key="1">
    <source>
        <dbReference type="SAM" id="MobiDB-lite"/>
    </source>
</evidence>
<keyword evidence="2" id="KW-0472">Membrane</keyword>
<feature type="compositionally biased region" description="Low complexity" evidence="1">
    <location>
        <begin position="219"/>
        <end position="231"/>
    </location>
</feature>
<proteinExistence type="predicted"/>
<evidence type="ECO:0000259" key="3">
    <source>
        <dbReference type="Pfam" id="PF09851"/>
    </source>
</evidence>
<keyword evidence="5" id="KW-1185">Reference proteome</keyword>
<dbReference type="RefSeq" id="WP_094482981.1">
    <property type="nucleotide sequence ID" value="NZ_NOZR01000019.1"/>
</dbReference>
<dbReference type="Pfam" id="PF09851">
    <property type="entry name" value="SHOCT"/>
    <property type="match status" value="1"/>
</dbReference>
<feature type="transmembrane region" description="Helical" evidence="2">
    <location>
        <begin position="12"/>
        <end position="34"/>
    </location>
</feature>
<dbReference type="Proteomes" id="UP000216063">
    <property type="component" value="Unassembled WGS sequence"/>
</dbReference>